<dbReference type="Pfam" id="PF13439">
    <property type="entry name" value="Glyco_transf_4"/>
    <property type="match status" value="1"/>
</dbReference>
<dbReference type="Gene3D" id="3.40.50.2000">
    <property type="entry name" value="Glycogen Phosphorylase B"/>
    <property type="match status" value="2"/>
</dbReference>
<dbReference type="Gene3D" id="3.40.50.300">
    <property type="entry name" value="P-loop containing nucleotide triphosphate hydrolases"/>
    <property type="match status" value="1"/>
</dbReference>
<feature type="domain" description="Glycosyltransferase subfamily 4-like N-terminal" evidence="4">
    <location>
        <begin position="260"/>
        <end position="415"/>
    </location>
</feature>
<dbReference type="PANTHER" id="PTHR45947:SF3">
    <property type="entry name" value="SULFOQUINOVOSYL TRANSFERASE SQD2"/>
    <property type="match status" value="1"/>
</dbReference>
<evidence type="ECO:0000313" key="5">
    <source>
        <dbReference type="EMBL" id="MBN0048229.1"/>
    </source>
</evidence>
<feature type="region of interest" description="Disordered" evidence="3">
    <location>
        <begin position="1"/>
        <end position="22"/>
    </location>
</feature>
<keyword evidence="6" id="KW-1185">Reference proteome</keyword>
<dbReference type="InterPro" id="IPR028098">
    <property type="entry name" value="Glyco_trans_4-like_N"/>
</dbReference>
<dbReference type="EMBL" id="JAFFZS010000035">
    <property type="protein sequence ID" value="MBN0048229.1"/>
    <property type="molecule type" value="Genomic_DNA"/>
</dbReference>
<protein>
    <submittedName>
        <fullName evidence="5">Glycosyltransferase</fullName>
    </submittedName>
</protein>
<evidence type="ECO:0000256" key="3">
    <source>
        <dbReference type="SAM" id="MobiDB-lite"/>
    </source>
</evidence>
<dbReference type="Proteomes" id="UP000788262">
    <property type="component" value="Unassembled WGS sequence"/>
</dbReference>
<dbReference type="InterPro" id="IPR027417">
    <property type="entry name" value="P-loop_NTPase"/>
</dbReference>
<reference evidence="5 6" key="1">
    <citation type="submission" date="2021-02" db="EMBL/GenBank/DDBJ databases">
        <title>Whole genome sequencing of Streptomyces actuosus VRA1.</title>
        <authorList>
            <person name="Sen G."/>
            <person name="Sen A."/>
        </authorList>
    </citation>
    <scope>NUCLEOTIDE SEQUENCE [LARGE SCALE GENOMIC DNA]</scope>
    <source>
        <strain evidence="5 6">VRA1</strain>
    </source>
</reference>
<proteinExistence type="predicted"/>
<organism evidence="5 6">
    <name type="scientific">Streptomyces actuosus</name>
    <dbReference type="NCBI Taxonomy" id="1885"/>
    <lineage>
        <taxon>Bacteria</taxon>
        <taxon>Bacillati</taxon>
        <taxon>Actinomycetota</taxon>
        <taxon>Actinomycetes</taxon>
        <taxon>Kitasatosporales</taxon>
        <taxon>Streptomycetaceae</taxon>
        <taxon>Streptomyces</taxon>
    </lineage>
</organism>
<dbReference type="PANTHER" id="PTHR45947">
    <property type="entry name" value="SULFOQUINOVOSYL TRANSFERASE SQD2"/>
    <property type="match status" value="1"/>
</dbReference>
<dbReference type="Pfam" id="PF13692">
    <property type="entry name" value="Glyco_trans_1_4"/>
    <property type="match status" value="1"/>
</dbReference>
<dbReference type="SUPFAM" id="SSF53756">
    <property type="entry name" value="UDP-Glycosyltransferase/glycogen phosphorylase"/>
    <property type="match status" value="1"/>
</dbReference>
<sequence length="618" mass="67559">MSLRHGSRTPRRRPGPSVRTGLRSRLRSSSGLLVAVSGPDDSGKTTLVRQMAATLRRRGCTVTRTYCYGCVMCRRFPGRPRSTQPTGSRSPVGAWFDAVHARIDASEIAVRLGAARLRAAVHGLTGRPGVILTDRGPLDCLAKFDPPDGSRTAALFRRLAGAYDVTLLLESHGAEPDDAEPGRHRQERYRRWAPDAGGVAPLDALAATPAAAADTAVRLVTAHGGSLPQDRPDHDGTTPARGRHVVISNFDNSRNTDYRGGGSVVVEHVARRLAQEFDVTVVTAARHGGTQVRDGLRYRFVPVCWAGPRAAQLLFQAALPLIARRVRHDVWLENFTPPFTTGLLPLLSRRPVIGINQCRCGEATWLKYHIPALRLERLGLRRYRHIVVLNQADAADARRHSPKAAVHLIENGVDQQHVDGTSFGSGGHILFLGRVDLRLKGLDLLLKAYEAAAPELPLYIAGHGTQAQERTVKAMLARTNSDARWLGHVDREPKQRLLADSAFMVMPSRSETFGLVALESMAHGKPVIHFDLPSLRWMDGKGNVGVPPFDVEAMAKEIGRLASDPDVRRALGRQAHTASQRYTWESMTGHYADLVRGVLASTPAAPGHVRREAIRDDS</sequence>
<feature type="compositionally biased region" description="Basic residues" evidence="3">
    <location>
        <begin position="1"/>
        <end position="14"/>
    </location>
</feature>
<accession>A0ABS2VYW2</accession>
<comment type="caution">
    <text evidence="5">The sequence shown here is derived from an EMBL/GenBank/DDBJ whole genome shotgun (WGS) entry which is preliminary data.</text>
</comment>
<dbReference type="InterPro" id="IPR050194">
    <property type="entry name" value="Glycosyltransferase_grp1"/>
</dbReference>
<keyword evidence="2" id="KW-0808">Transferase</keyword>
<dbReference type="SUPFAM" id="SSF52540">
    <property type="entry name" value="P-loop containing nucleoside triphosphate hydrolases"/>
    <property type="match status" value="2"/>
</dbReference>
<evidence type="ECO:0000313" key="6">
    <source>
        <dbReference type="Proteomes" id="UP000788262"/>
    </source>
</evidence>
<dbReference type="CDD" id="cd03801">
    <property type="entry name" value="GT4_PimA-like"/>
    <property type="match status" value="1"/>
</dbReference>
<keyword evidence="1" id="KW-0328">Glycosyltransferase</keyword>
<dbReference type="RefSeq" id="WP_205386356.1">
    <property type="nucleotide sequence ID" value="NZ_JAFFZS010000035.1"/>
</dbReference>
<evidence type="ECO:0000256" key="2">
    <source>
        <dbReference type="ARBA" id="ARBA00022679"/>
    </source>
</evidence>
<evidence type="ECO:0000259" key="4">
    <source>
        <dbReference type="Pfam" id="PF13439"/>
    </source>
</evidence>
<name>A0ABS2VYW2_STRAS</name>
<gene>
    <name evidence="5" type="ORF">JS756_29795</name>
</gene>
<evidence type="ECO:0000256" key="1">
    <source>
        <dbReference type="ARBA" id="ARBA00022676"/>
    </source>
</evidence>